<feature type="region of interest" description="Disordered" evidence="1">
    <location>
        <begin position="52"/>
        <end position="77"/>
    </location>
</feature>
<evidence type="ECO:0000256" key="2">
    <source>
        <dbReference type="SAM" id="SignalP"/>
    </source>
</evidence>
<name>A0A023G4U5_AMBTT</name>
<sequence length="142" mass="15215">MKSTIPFVFTVFALVMTSKGQIPSGSNRPQQVPGAGQGFVQGQRVGPAVQGQRLGPVVHDPGFGSGHGFGQAQGRPRPAQSHCFGPCGFGQKPWRVVWSSLQVRSLPLQDSRPSWSTSMHGVLVISLANKCYASTRCQRANK</sequence>
<feature type="chain" id="PRO_5001521672" evidence="2">
    <location>
        <begin position="21"/>
        <end position="142"/>
    </location>
</feature>
<evidence type="ECO:0000313" key="3">
    <source>
        <dbReference type="EMBL" id="JAC27893.1"/>
    </source>
</evidence>
<proteinExistence type="evidence at transcript level"/>
<evidence type="ECO:0000256" key="1">
    <source>
        <dbReference type="SAM" id="MobiDB-lite"/>
    </source>
</evidence>
<dbReference type="EMBL" id="GBBM01007525">
    <property type="protein sequence ID" value="JAC27893.1"/>
    <property type="molecule type" value="mRNA"/>
</dbReference>
<accession>A0A023G4U5</accession>
<feature type="signal peptide" evidence="2">
    <location>
        <begin position="1"/>
        <end position="20"/>
    </location>
</feature>
<protein>
    <submittedName>
        <fullName evidence="3">Putative secreted protein</fullName>
    </submittedName>
</protein>
<feature type="region of interest" description="Disordered" evidence="1">
    <location>
        <begin position="22"/>
        <end position="41"/>
    </location>
</feature>
<organism evidence="3">
    <name type="scientific">Amblyomma triste</name>
    <name type="common">Neotropical tick</name>
    <dbReference type="NCBI Taxonomy" id="251400"/>
    <lineage>
        <taxon>Eukaryota</taxon>
        <taxon>Metazoa</taxon>
        <taxon>Ecdysozoa</taxon>
        <taxon>Arthropoda</taxon>
        <taxon>Chelicerata</taxon>
        <taxon>Arachnida</taxon>
        <taxon>Acari</taxon>
        <taxon>Parasitiformes</taxon>
        <taxon>Ixodida</taxon>
        <taxon>Ixodoidea</taxon>
        <taxon>Ixodidae</taxon>
        <taxon>Amblyomminae</taxon>
        <taxon>Amblyomma</taxon>
    </lineage>
</organism>
<dbReference type="AlphaFoldDB" id="A0A023G4U5"/>
<feature type="non-terminal residue" evidence="3">
    <location>
        <position position="142"/>
    </location>
</feature>
<keyword evidence="2" id="KW-0732">Signal</keyword>
<reference evidence="3" key="1">
    <citation type="submission" date="2014-03" db="EMBL/GenBank/DDBJ databases">
        <title>The sialotranscriptome of Amblyomma triste, Amblyomma parvum and Amblyomma cajennense ticks, uncovered by 454-based RNA-seq.</title>
        <authorList>
            <person name="Garcia G.R."/>
            <person name="Gardinassi L.G."/>
            <person name="Ribeiro J.M."/>
            <person name="Anatriello E."/>
            <person name="Ferreira B.R."/>
            <person name="Moreira H.N."/>
            <person name="Mafra C."/>
            <person name="Olegario M.M."/>
            <person name="Szabo P.J."/>
            <person name="Miranda-Santos I.K."/>
            <person name="Maruyama S.R."/>
        </authorList>
    </citation>
    <scope>NUCLEOTIDE SEQUENCE</scope>
    <source>
        <strain evidence="3">Mato Grasso do Sul</strain>
        <tissue evidence="3">Salivary glands</tissue>
    </source>
</reference>